<keyword evidence="1" id="KW-0472">Membrane</keyword>
<feature type="transmembrane region" description="Helical" evidence="1">
    <location>
        <begin position="196"/>
        <end position="213"/>
    </location>
</feature>
<dbReference type="eggNOG" id="ENOG502Z8EZ">
    <property type="taxonomic scope" value="Bacteria"/>
</dbReference>
<feature type="transmembrane region" description="Helical" evidence="1">
    <location>
        <begin position="422"/>
        <end position="439"/>
    </location>
</feature>
<dbReference type="RefSeq" id="WP_009193952.1">
    <property type="nucleotide sequence ID" value="NZ_AODQ01000008.1"/>
</dbReference>
<feature type="transmembrane region" description="Helical" evidence="1">
    <location>
        <begin position="173"/>
        <end position="190"/>
    </location>
</feature>
<evidence type="ECO:0000256" key="1">
    <source>
        <dbReference type="SAM" id="Phobius"/>
    </source>
</evidence>
<comment type="caution">
    <text evidence="2">The sequence shown here is derived from an EMBL/GenBank/DDBJ whole genome shotgun (WGS) entry which is preliminary data.</text>
</comment>
<dbReference type="AlphaFoldDB" id="M7P108"/>
<feature type="transmembrane region" description="Helical" evidence="1">
    <location>
        <begin position="218"/>
        <end position="233"/>
    </location>
</feature>
<protein>
    <recommendedName>
        <fullName evidence="4">Glycosyltransferase RgtA/B/C/D-like domain-containing protein</fullName>
    </recommendedName>
</protein>
<dbReference type="OrthoDB" id="3862418at2"/>
<gene>
    <name evidence="2" type="ORF">ADICEAN_00545</name>
</gene>
<evidence type="ECO:0008006" key="4">
    <source>
        <dbReference type="Google" id="ProtNLM"/>
    </source>
</evidence>
<sequence length="472" mass="54320">MNTMFLAIFLGQIDLFMGLFIIVLILIFASLLKPKKSILPERYWWWGIGLKLIGALFISLIYEYYYRGGDTTMYHLGGKTIYESLGDSFFAWFELVFVGKDNIDPNVYINHARKIYFWGDEPTYFVCRVLGITNLITFGSYMGNAFLFSFISFLGSWCMLLGLARMFPHIKRYLFLGVFCVPSVVVWGSGIFKDTLTFAALGFMIWAFLNITIFRRKFVLSWIVLALAVLVIQLVKIYILLSIAPALILWVLLIYKDKFKNAFVRFVIGPFVFAMAFGGGFYAISYFGQQSQRYNLESLAYTAETTARWLSYMSAVDGGSGYSLGDFDYSTTGMLRKALPAVNVTLFRPYLWEVKNITMLMAALESFALLCFTIYVFYKRGIARSFAQMISEPTILSFLVYSLIFAFAIGISTYNFGSLVRYKIPMLPFYVIGLVLILYPKPKRVVRKRVRIIRKPKEVESFVLPNNRLEWK</sequence>
<dbReference type="Proteomes" id="UP000011910">
    <property type="component" value="Unassembled WGS sequence"/>
</dbReference>
<feature type="transmembrane region" description="Helical" evidence="1">
    <location>
        <begin position="398"/>
        <end position="416"/>
    </location>
</feature>
<feature type="transmembrane region" description="Helical" evidence="1">
    <location>
        <begin position="239"/>
        <end position="255"/>
    </location>
</feature>
<keyword evidence="1" id="KW-1133">Transmembrane helix</keyword>
<organism evidence="2 3">
    <name type="scientific">Cesiribacter andamanensis AMV16</name>
    <dbReference type="NCBI Taxonomy" id="1279009"/>
    <lineage>
        <taxon>Bacteria</taxon>
        <taxon>Pseudomonadati</taxon>
        <taxon>Bacteroidota</taxon>
        <taxon>Cytophagia</taxon>
        <taxon>Cytophagales</taxon>
        <taxon>Cesiribacteraceae</taxon>
        <taxon>Cesiribacter</taxon>
    </lineage>
</organism>
<name>M7P108_9BACT</name>
<evidence type="ECO:0000313" key="2">
    <source>
        <dbReference type="EMBL" id="EMR04259.1"/>
    </source>
</evidence>
<proteinExistence type="predicted"/>
<keyword evidence="1" id="KW-0812">Transmembrane</keyword>
<evidence type="ECO:0000313" key="3">
    <source>
        <dbReference type="Proteomes" id="UP000011910"/>
    </source>
</evidence>
<feature type="transmembrane region" description="Helical" evidence="1">
    <location>
        <begin position="43"/>
        <end position="65"/>
    </location>
</feature>
<dbReference type="EMBL" id="AODQ01000008">
    <property type="protein sequence ID" value="EMR04259.1"/>
    <property type="molecule type" value="Genomic_DNA"/>
</dbReference>
<feature type="transmembrane region" description="Helical" evidence="1">
    <location>
        <begin position="262"/>
        <end position="284"/>
    </location>
</feature>
<dbReference type="STRING" id="1279009.ADICEAN_00545"/>
<reference evidence="2 3" key="1">
    <citation type="journal article" date="2013" name="Genome Announc.">
        <title>Draft Genome Sequence of Cesiribacter andamanensis Strain AMV16T, Isolated from a Soil Sample from a Mud Volcano in the Andaman Islands, India.</title>
        <authorList>
            <person name="Shivaji S."/>
            <person name="Ara S."/>
            <person name="Begum Z."/>
            <person name="Srinivas T.N."/>
            <person name="Singh A."/>
            <person name="Kumar Pinnaka A."/>
        </authorList>
    </citation>
    <scope>NUCLEOTIDE SEQUENCE [LARGE SCALE GENOMIC DNA]</scope>
    <source>
        <strain evidence="2 3">AMV16</strain>
    </source>
</reference>
<feature type="transmembrane region" description="Helical" evidence="1">
    <location>
        <begin position="357"/>
        <end position="378"/>
    </location>
</feature>
<feature type="transmembrane region" description="Helical" evidence="1">
    <location>
        <begin position="6"/>
        <end position="31"/>
    </location>
</feature>
<accession>M7P108</accession>
<feature type="transmembrane region" description="Helical" evidence="1">
    <location>
        <begin position="141"/>
        <end position="161"/>
    </location>
</feature>
<keyword evidence="3" id="KW-1185">Reference proteome</keyword>